<protein>
    <submittedName>
        <fullName evidence="1">Uncharacterized protein</fullName>
    </submittedName>
</protein>
<evidence type="ECO:0000313" key="1">
    <source>
        <dbReference type="EMBL" id="CAH0539170.1"/>
    </source>
</evidence>
<organism evidence="1 2">
    <name type="scientific">Vibrio marisflavi CECT 7928</name>
    <dbReference type="NCBI Taxonomy" id="634439"/>
    <lineage>
        <taxon>Bacteria</taxon>
        <taxon>Pseudomonadati</taxon>
        <taxon>Pseudomonadota</taxon>
        <taxon>Gammaproteobacteria</taxon>
        <taxon>Vibrionales</taxon>
        <taxon>Vibrionaceae</taxon>
        <taxon>Vibrio</taxon>
    </lineage>
</organism>
<dbReference type="Proteomes" id="UP000838748">
    <property type="component" value="Unassembled WGS sequence"/>
</dbReference>
<sequence length="47" mass="5312">MATIGQKPTVAIKPILSVGFYLSIDKIPDLAQNIPRISNDYLLTYRY</sequence>
<accession>A0ABN8E7M6</accession>
<reference evidence="1" key="1">
    <citation type="submission" date="2021-11" db="EMBL/GenBank/DDBJ databases">
        <authorList>
            <person name="Rodrigo-Torres L."/>
            <person name="Arahal R. D."/>
            <person name="Lucena T."/>
        </authorList>
    </citation>
    <scope>NUCLEOTIDE SEQUENCE</scope>
    <source>
        <strain evidence="1">CECT 7928</strain>
    </source>
</reference>
<comment type="caution">
    <text evidence="1">The sequence shown here is derived from an EMBL/GenBank/DDBJ whole genome shotgun (WGS) entry which is preliminary data.</text>
</comment>
<proteinExistence type="predicted"/>
<dbReference type="EMBL" id="CAKLDM010000002">
    <property type="protein sequence ID" value="CAH0539170.1"/>
    <property type="molecule type" value="Genomic_DNA"/>
</dbReference>
<name>A0ABN8E7M6_9VIBR</name>
<keyword evidence="2" id="KW-1185">Reference proteome</keyword>
<evidence type="ECO:0000313" key="2">
    <source>
        <dbReference type="Proteomes" id="UP000838748"/>
    </source>
</evidence>
<gene>
    <name evidence="1" type="ORF">VMF7928_01945</name>
</gene>